<keyword evidence="1" id="KW-0472">Membrane</keyword>
<gene>
    <name evidence="2" type="ORF">E4633_09025</name>
</gene>
<feature type="transmembrane region" description="Helical" evidence="1">
    <location>
        <begin position="6"/>
        <end position="25"/>
    </location>
</feature>
<proteinExistence type="predicted"/>
<dbReference type="EMBL" id="SRSC01000002">
    <property type="protein sequence ID" value="TGU72436.1"/>
    <property type="molecule type" value="Genomic_DNA"/>
</dbReference>
<evidence type="ECO:0000313" key="2">
    <source>
        <dbReference type="EMBL" id="TGU72436.1"/>
    </source>
</evidence>
<dbReference type="RefSeq" id="WP_135869915.1">
    <property type="nucleotide sequence ID" value="NZ_SRSC01000002.1"/>
</dbReference>
<dbReference type="AlphaFoldDB" id="A0A4S1CH77"/>
<keyword evidence="3" id="KW-1185">Reference proteome</keyword>
<dbReference type="Proteomes" id="UP000306416">
    <property type="component" value="Unassembled WGS sequence"/>
</dbReference>
<protein>
    <submittedName>
        <fullName evidence="2">Uncharacterized protein</fullName>
    </submittedName>
</protein>
<organism evidence="2 3">
    <name type="scientific">Geomonas terrae</name>
    <dbReference type="NCBI Taxonomy" id="2562681"/>
    <lineage>
        <taxon>Bacteria</taxon>
        <taxon>Pseudomonadati</taxon>
        <taxon>Thermodesulfobacteriota</taxon>
        <taxon>Desulfuromonadia</taxon>
        <taxon>Geobacterales</taxon>
        <taxon>Geobacteraceae</taxon>
        <taxon>Geomonas</taxon>
    </lineage>
</organism>
<accession>A0A4S1CH77</accession>
<evidence type="ECO:0000313" key="3">
    <source>
        <dbReference type="Proteomes" id="UP000306416"/>
    </source>
</evidence>
<sequence>MMTQTELQIIILIVVAIGASIFANLDTKKQLENFWSRGCSGAEWRRQFPQATKESIREFLECFVEGFAFDNKERLKFTPNDKIMEIYRALYPTEGWPDALELETFAINLEKKYRFDLAGVFTEELTLGQIFKMATSANPNQADTPV</sequence>
<keyword evidence="1" id="KW-0812">Transmembrane</keyword>
<comment type="caution">
    <text evidence="2">The sequence shown here is derived from an EMBL/GenBank/DDBJ whole genome shotgun (WGS) entry which is preliminary data.</text>
</comment>
<evidence type="ECO:0000256" key="1">
    <source>
        <dbReference type="SAM" id="Phobius"/>
    </source>
</evidence>
<name>A0A4S1CH77_9BACT</name>
<reference evidence="2 3" key="1">
    <citation type="submission" date="2019-04" db="EMBL/GenBank/DDBJ databases">
        <title>Geobacter oryzae sp. nov., ferric-reducing bacteria isolated from paddy soil.</title>
        <authorList>
            <person name="Xu Z."/>
            <person name="Masuda Y."/>
            <person name="Itoh H."/>
            <person name="Senoo K."/>
        </authorList>
    </citation>
    <scope>NUCLEOTIDE SEQUENCE [LARGE SCALE GENOMIC DNA]</scope>
    <source>
        <strain evidence="2 3">Red111</strain>
    </source>
</reference>
<keyword evidence="1" id="KW-1133">Transmembrane helix</keyword>